<feature type="chain" id="PRO_5040354750" evidence="2">
    <location>
        <begin position="20"/>
        <end position="217"/>
    </location>
</feature>
<dbReference type="EMBL" id="CAJVRL010000090">
    <property type="protein sequence ID" value="CAG8959192.1"/>
    <property type="molecule type" value="Genomic_DNA"/>
</dbReference>
<gene>
    <name evidence="3" type="ORF">HYFRA_00012549</name>
</gene>
<reference evidence="3" key="1">
    <citation type="submission" date="2021-07" db="EMBL/GenBank/DDBJ databases">
        <authorList>
            <person name="Durling M."/>
        </authorList>
    </citation>
    <scope>NUCLEOTIDE SEQUENCE</scope>
</reference>
<accession>A0A9N9L803</accession>
<feature type="signal peptide" evidence="2">
    <location>
        <begin position="1"/>
        <end position="19"/>
    </location>
</feature>
<keyword evidence="2" id="KW-0732">Signal</keyword>
<dbReference type="Proteomes" id="UP000696280">
    <property type="component" value="Unassembled WGS sequence"/>
</dbReference>
<keyword evidence="4" id="KW-1185">Reference proteome</keyword>
<evidence type="ECO:0000313" key="3">
    <source>
        <dbReference type="EMBL" id="CAG8959192.1"/>
    </source>
</evidence>
<feature type="region of interest" description="Disordered" evidence="1">
    <location>
        <begin position="67"/>
        <end position="110"/>
    </location>
</feature>
<proteinExistence type="predicted"/>
<name>A0A9N9L803_9HELO</name>
<evidence type="ECO:0000313" key="4">
    <source>
        <dbReference type="Proteomes" id="UP000696280"/>
    </source>
</evidence>
<evidence type="ECO:0000256" key="1">
    <source>
        <dbReference type="SAM" id="MobiDB-lite"/>
    </source>
</evidence>
<dbReference type="AlphaFoldDB" id="A0A9N9L803"/>
<organism evidence="3 4">
    <name type="scientific">Hymenoscyphus fraxineus</name>
    <dbReference type="NCBI Taxonomy" id="746836"/>
    <lineage>
        <taxon>Eukaryota</taxon>
        <taxon>Fungi</taxon>
        <taxon>Dikarya</taxon>
        <taxon>Ascomycota</taxon>
        <taxon>Pezizomycotina</taxon>
        <taxon>Leotiomycetes</taxon>
        <taxon>Helotiales</taxon>
        <taxon>Helotiaceae</taxon>
        <taxon>Hymenoscyphus</taxon>
    </lineage>
</organism>
<protein>
    <submittedName>
        <fullName evidence="3">Uncharacterized protein</fullName>
    </submittedName>
</protein>
<sequence>MQPFTILLTLALASMSAAAALPQREHYCDMRYCTGECERLGMKPRLYFYCNSTSYITTQISFSQHPLSESRETPSRITNTHCPPSPRSKTKSYTAPQPFHQHKQEPPGQNGPVFIPKELANYLIPTTFKQFPLVQSLNSCFSLLEYLINLATLPIVRNVVILGGEYLIDYAPQYGERSNPWYQVKRILSGRHFHADRQPYAAADPAELPPVDLPAFA</sequence>
<evidence type="ECO:0000256" key="2">
    <source>
        <dbReference type="SAM" id="SignalP"/>
    </source>
</evidence>
<comment type="caution">
    <text evidence="3">The sequence shown here is derived from an EMBL/GenBank/DDBJ whole genome shotgun (WGS) entry which is preliminary data.</text>
</comment>